<keyword evidence="2" id="KW-0472">Membrane</keyword>
<name>A0ABT6C866_9MICO</name>
<gene>
    <name evidence="3" type="ORF">P4R38_12810</name>
</gene>
<keyword evidence="2" id="KW-1133">Transmembrane helix</keyword>
<evidence type="ECO:0000256" key="1">
    <source>
        <dbReference type="SAM" id="MobiDB-lite"/>
    </source>
</evidence>
<comment type="caution">
    <text evidence="3">The sequence shown here is derived from an EMBL/GenBank/DDBJ whole genome shotgun (WGS) entry which is preliminary data.</text>
</comment>
<dbReference type="EMBL" id="JAROAV010000031">
    <property type="protein sequence ID" value="MDF8265129.1"/>
    <property type="molecule type" value="Genomic_DNA"/>
</dbReference>
<accession>A0ABT6C866</accession>
<proteinExistence type="predicted"/>
<evidence type="ECO:0000313" key="4">
    <source>
        <dbReference type="Proteomes" id="UP001528912"/>
    </source>
</evidence>
<organism evidence="3 4">
    <name type="scientific">Luteipulveratus flavus</name>
    <dbReference type="NCBI Taxonomy" id="3031728"/>
    <lineage>
        <taxon>Bacteria</taxon>
        <taxon>Bacillati</taxon>
        <taxon>Actinomycetota</taxon>
        <taxon>Actinomycetes</taxon>
        <taxon>Micrococcales</taxon>
        <taxon>Dermacoccaceae</taxon>
        <taxon>Luteipulveratus</taxon>
    </lineage>
</organism>
<protein>
    <submittedName>
        <fullName evidence="3">AtpZ/AtpI family protein</fullName>
    </submittedName>
</protein>
<keyword evidence="2" id="KW-0812">Transmembrane</keyword>
<sequence length="88" mass="9565">MSTPAPHDPADSRPAYTGRSETREYREAPIPESVAWTVTAHLISGPVLYGGIGLLLDHWFGTSFLVVIGILGGMALSMYLIWVRYGSS</sequence>
<reference evidence="3 4" key="1">
    <citation type="submission" date="2023-03" db="EMBL/GenBank/DDBJ databases">
        <title>YIM 133296 draft genome.</title>
        <authorList>
            <person name="Xiong L."/>
        </authorList>
    </citation>
    <scope>NUCLEOTIDE SEQUENCE [LARGE SCALE GENOMIC DNA]</scope>
    <source>
        <strain evidence="3 4">YIM 133296</strain>
    </source>
</reference>
<feature type="transmembrane region" description="Helical" evidence="2">
    <location>
        <begin position="63"/>
        <end position="82"/>
    </location>
</feature>
<feature type="region of interest" description="Disordered" evidence="1">
    <location>
        <begin position="1"/>
        <end position="26"/>
    </location>
</feature>
<keyword evidence="4" id="KW-1185">Reference proteome</keyword>
<feature type="transmembrane region" description="Helical" evidence="2">
    <location>
        <begin position="34"/>
        <end position="56"/>
    </location>
</feature>
<evidence type="ECO:0000313" key="3">
    <source>
        <dbReference type="EMBL" id="MDF8265129.1"/>
    </source>
</evidence>
<dbReference type="Proteomes" id="UP001528912">
    <property type="component" value="Unassembled WGS sequence"/>
</dbReference>
<evidence type="ECO:0000256" key="2">
    <source>
        <dbReference type="SAM" id="Phobius"/>
    </source>
</evidence>
<dbReference type="RefSeq" id="WP_275238448.1">
    <property type="nucleotide sequence ID" value="NZ_JARFJC010000025.1"/>
</dbReference>